<evidence type="ECO:0000313" key="3">
    <source>
        <dbReference type="Proteomes" id="UP000681317"/>
    </source>
</evidence>
<dbReference type="RefSeq" id="WP_213435987.1">
    <property type="nucleotide sequence ID" value="NZ_AP024545.1"/>
</dbReference>
<keyword evidence="3" id="KW-1185">Reference proteome</keyword>
<evidence type="ECO:0000256" key="1">
    <source>
        <dbReference type="SAM" id="Phobius"/>
    </source>
</evidence>
<proteinExistence type="predicted"/>
<feature type="transmembrane region" description="Helical" evidence="1">
    <location>
        <begin position="223"/>
        <end position="243"/>
    </location>
</feature>
<dbReference type="Pfam" id="PF05137">
    <property type="entry name" value="PilN"/>
    <property type="match status" value="1"/>
</dbReference>
<accession>A0ABM7Q3I6</accession>
<protein>
    <submittedName>
        <fullName evidence="2">Type II secretion system protein L</fullName>
    </submittedName>
</protein>
<name>A0ABM7Q3I6_9GAMM</name>
<sequence>MNALRDRIGRINARVRPGAGGFFAWWSRALAAWLPVRWRAALGLGRDRLLLSQEPDALTLRLQTVDGMQGPVLRDVGRLPAGEDLGIDADPLAVVLAPAIVDLPRWLVMPAAAGLRRRMTLPAAAAERLRDVVSFEIDRQTPFTAQTAAFDARILDRRAADGQLEVELVVVPLTSIQPRLDALGGIASTLAGVDLSDGSGAPIGVNLLPPAQRRHRADPFATWHWVFGAVALIALGAGLWQVLDNRRAAADAFETDVNARSAQARTAAMRRQRLVDAVDGQTFLDQSRNGRPSAIEVLDELTRRLPDTTYLEKVAIENDRLTLIGLSSEASSLVGRLEGSRLWRAPALTGALQPDPRSGRDRFTLTAELAVNAPQVQNRQEPARAAAAE</sequence>
<keyword evidence="1" id="KW-0472">Membrane</keyword>
<dbReference type="PANTHER" id="PTHR40278:SF1">
    <property type="entry name" value="DNA UTILIZATION PROTEIN HOFN"/>
    <property type="match status" value="1"/>
</dbReference>
<gene>
    <name evidence="2" type="primary">pefL</name>
    <name evidence="2" type="ORF">LYSCAS_08280</name>
</gene>
<organism evidence="2 3">
    <name type="scientific">Noviluteimonas caseinilytica</name>
    <dbReference type="NCBI Taxonomy" id="2675101"/>
    <lineage>
        <taxon>Bacteria</taxon>
        <taxon>Pseudomonadati</taxon>
        <taxon>Pseudomonadota</taxon>
        <taxon>Gammaproteobacteria</taxon>
        <taxon>Lysobacterales</taxon>
        <taxon>Lysobacteraceae</taxon>
        <taxon>Noviluteimonas</taxon>
    </lineage>
</organism>
<reference evidence="2 3" key="1">
    <citation type="submission" date="2021-03" db="EMBL/GenBank/DDBJ databases">
        <title>Complete Genome Sequences of Two Lysobacter Strains Isolated from Sea Water (Lysobacter caseinilyticus) and Soil (Lysobacter helvus) in South Korea.</title>
        <authorList>
            <person name="Watanabe Y."/>
            <person name="Arakawa K."/>
        </authorList>
    </citation>
    <scope>NUCLEOTIDE SEQUENCE [LARGE SCALE GENOMIC DNA]</scope>
    <source>
        <strain evidence="2 3">KVB24</strain>
    </source>
</reference>
<dbReference type="PANTHER" id="PTHR40278">
    <property type="entry name" value="DNA UTILIZATION PROTEIN HOFN"/>
    <property type="match status" value="1"/>
</dbReference>
<dbReference type="EMBL" id="AP024545">
    <property type="protein sequence ID" value="BCT91804.1"/>
    <property type="molecule type" value="Genomic_DNA"/>
</dbReference>
<dbReference type="InterPro" id="IPR052534">
    <property type="entry name" value="Extracell_DNA_Util/SecSys_Comp"/>
</dbReference>
<dbReference type="Proteomes" id="UP000681317">
    <property type="component" value="Chromosome"/>
</dbReference>
<keyword evidence="1" id="KW-1133">Transmembrane helix</keyword>
<evidence type="ECO:0000313" key="2">
    <source>
        <dbReference type="EMBL" id="BCT91804.1"/>
    </source>
</evidence>
<dbReference type="SUPFAM" id="SSF53067">
    <property type="entry name" value="Actin-like ATPase domain"/>
    <property type="match status" value="1"/>
</dbReference>
<dbReference type="InterPro" id="IPR007813">
    <property type="entry name" value="PilN"/>
</dbReference>
<keyword evidence="1" id="KW-0812">Transmembrane</keyword>
<dbReference type="InterPro" id="IPR043129">
    <property type="entry name" value="ATPase_NBD"/>
</dbReference>
<dbReference type="Gene3D" id="3.30.1490.300">
    <property type="match status" value="1"/>
</dbReference>